<evidence type="ECO:0000313" key="13">
    <source>
        <dbReference type="Proteomes" id="UP000002012"/>
    </source>
</evidence>
<dbReference type="PANTHER" id="PTHR43527">
    <property type="entry name" value="4-DIPHOSPHOCYTIDYL-2-C-METHYL-D-ERYTHRITOL KINASE, CHLOROPLASTIC"/>
    <property type="match status" value="1"/>
</dbReference>
<dbReference type="InterPro" id="IPR014721">
    <property type="entry name" value="Ribsml_uS5_D2-typ_fold_subgr"/>
</dbReference>
<dbReference type="SUPFAM" id="SSF54211">
    <property type="entry name" value="Ribosomal protein S5 domain 2-like"/>
    <property type="match status" value="1"/>
</dbReference>
<keyword evidence="5 9" id="KW-0547">Nucleotide-binding</keyword>
<dbReference type="RefSeq" id="WP_013009423.1">
    <property type="nucleotide sequence ID" value="NC_013943.1"/>
</dbReference>
<protein>
    <recommendedName>
        <fullName evidence="3 9">4-diphosphocytidyl-2-C-methyl-D-erythritol kinase</fullName>
        <shortName evidence="9">CMK</shortName>
        <ecNumber evidence="2 9">2.7.1.148</ecNumber>
    </recommendedName>
    <alternativeName>
        <fullName evidence="8 9">4-(cytidine-5'-diphospho)-2-C-methyl-D-erythritol kinase</fullName>
    </alternativeName>
</protein>
<dbReference type="Proteomes" id="UP000002012">
    <property type="component" value="Chromosome"/>
</dbReference>
<dbReference type="Pfam" id="PF08544">
    <property type="entry name" value="GHMP_kinases_C"/>
    <property type="match status" value="1"/>
</dbReference>
<evidence type="ECO:0000256" key="5">
    <source>
        <dbReference type="ARBA" id="ARBA00022741"/>
    </source>
</evidence>
<dbReference type="SUPFAM" id="SSF55060">
    <property type="entry name" value="GHMP Kinase, C-terminal domain"/>
    <property type="match status" value="1"/>
</dbReference>
<dbReference type="InterPro" id="IPR006204">
    <property type="entry name" value="GHMP_kinase_N_dom"/>
</dbReference>
<evidence type="ECO:0000259" key="10">
    <source>
        <dbReference type="Pfam" id="PF00288"/>
    </source>
</evidence>
<comment type="function">
    <text evidence="9">Catalyzes the phosphorylation of the position 2 hydroxy group of 4-diphosphocytidyl-2C-methyl-D-erythritol.</text>
</comment>
<comment type="pathway">
    <text evidence="9">Isoprenoid biosynthesis; isopentenyl diphosphate biosynthesis via DXP pathway; isopentenyl diphosphate from 1-deoxy-D-xylulose 5-phosphate: step 3/6.</text>
</comment>
<evidence type="ECO:0000256" key="7">
    <source>
        <dbReference type="ARBA" id="ARBA00022840"/>
    </source>
</evidence>
<dbReference type="GO" id="GO:0050515">
    <property type="term" value="F:4-(cytidine 5'-diphospho)-2-C-methyl-D-erythritol kinase activity"/>
    <property type="evidence" value="ECO:0007669"/>
    <property type="project" value="UniProtKB-UniRule"/>
</dbReference>
<feature type="active site" evidence="9">
    <location>
        <position position="135"/>
    </location>
</feature>
<evidence type="ECO:0000256" key="8">
    <source>
        <dbReference type="ARBA" id="ARBA00032554"/>
    </source>
</evidence>
<dbReference type="Gene3D" id="3.30.70.890">
    <property type="entry name" value="GHMP kinase, C-terminal domain"/>
    <property type="match status" value="1"/>
</dbReference>
<dbReference type="eggNOG" id="COG1947">
    <property type="taxonomic scope" value="Bacteria"/>
</dbReference>
<feature type="domain" description="GHMP kinase C-terminal" evidence="11">
    <location>
        <begin position="200"/>
        <end position="267"/>
    </location>
</feature>
<dbReference type="InterPro" id="IPR013750">
    <property type="entry name" value="GHMP_kinase_C_dom"/>
</dbReference>
<evidence type="ECO:0000256" key="1">
    <source>
        <dbReference type="ARBA" id="ARBA00009684"/>
    </source>
</evidence>
<dbReference type="UniPathway" id="UPA00056">
    <property type="reaction ID" value="UER00094"/>
</dbReference>
<dbReference type="Gene3D" id="3.30.230.10">
    <property type="match status" value="1"/>
</dbReference>
<feature type="domain" description="GHMP kinase N-terminal" evidence="10">
    <location>
        <begin position="65"/>
        <end position="141"/>
    </location>
</feature>
<keyword evidence="4 9" id="KW-0808">Transferase</keyword>
<feature type="binding site" evidence="9">
    <location>
        <begin position="93"/>
        <end position="103"/>
    </location>
    <ligand>
        <name>ATP</name>
        <dbReference type="ChEBI" id="CHEBI:30616"/>
    </ligand>
</feature>
<dbReference type="HOGENOM" id="CLU_053057_2_0_0"/>
<dbReference type="GO" id="GO:0005524">
    <property type="term" value="F:ATP binding"/>
    <property type="evidence" value="ECO:0007669"/>
    <property type="project" value="UniProtKB-UniRule"/>
</dbReference>
<dbReference type="OrthoDB" id="9809438at2"/>
<dbReference type="NCBIfam" id="TIGR00154">
    <property type="entry name" value="ispE"/>
    <property type="match status" value="1"/>
</dbReference>
<name>D4H1C7_DENA2</name>
<dbReference type="InterPro" id="IPR036554">
    <property type="entry name" value="GHMP_kinase_C_sf"/>
</dbReference>
<keyword evidence="7 9" id="KW-0067">ATP-binding</keyword>
<dbReference type="InterPro" id="IPR004424">
    <property type="entry name" value="IspE"/>
</dbReference>
<dbReference type="KEGG" id="dap:Dacet_0069"/>
<gene>
    <name evidence="9" type="primary">ispE</name>
    <name evidence="12" type="ordered locus">Dacet_0069</name>
</gene>
<dbReference type="FunCoup" id="D4H1C7">
    <property type="interactions" value="274"/>
</dbReference>
<dbReference type="EMBL" id="CP001968">
    <property type="protein sequence ID" value="ADD66875.1"/>
    <property type="molecule type" value="Genomic_DNA"/>
</dbReference>
<evidence type="ECO:0000313" key="12">
    <source>
        <dbReference type="EMBL" id="ADD66875.1"/>
    </source>
</evidence>
<evidence type="ECO:0000256" key="2">
    <source>
        <dbReference type="ARBA" id="ARBA00012052"/>
    </source>
</evidence>
<feature type="active site" evidence="9">
    <location>
        <position position="11"/>
    </location>
</feature>
<dbReference type="InParanoid" id="D4H1C7"/>
<comment type="catalytic activity">
    <reaction evidence="9">
        <text>4-CDP-2-C-methyl-D-erythritol + ATP = 4-CDP-2-C-methyl-D-erythritol 2-phosphate + ADP + H(+)</text>
        <dbReference type="Rhea" id="RHEA:18437"/>
        <dbReference type="ChEBI" id="CHEBI:15378"/>
        <dbReference type="ChEBI" id="CHEBI:30616"/>
        <dbReference type="ChEBI" id="CHEBI:57823"/>
        <dbReference type="ChEBI" id="CHEBI:57919"/>
        <dbReference type="ChEBI" id="CHEBI:456216"/>
        <dbReference type="EC" id="2.7.1.148"/>
    </reaction>
</comment>
<dbReference type="PaxDb" id="522772-Dacet_0069"/>
<dbReference type="AlphaFoldDB" id="D4H1C7"/>
<dbReference type="InterPro" id="IPR020568">
    <property type="entry name" value="Ribosomal_Su5_D2-typ_SF"/>
</dbReference>
<comment type="similarity">
    <text evidence="1 9">Belongs to the GHMP kinase family. IspE subfamily.</text>
</comment>
<accession>D4H1C7</accession>
<evidence type="ECO:0000259" key="11">
    <source>
        <dbReference type="Pfam" id="PF08544"/>
    </source>
</evidence>
<dbReference type="GO" id="GO:0016114">
    <property type="term" value="P:terpenoid biosynthetic process"/>
    <property type="evidence" value="ECO:0007669"/>
    <property type="project" value="UniProtKB-UniRule"/>
</dbReference>
<organism evidence="12 13">
    <name type="scientific">Denitrovibrio acetiphilus (strain DSM 12809 / NBRC 114555 / N2460)</name>
    <dbReference type="NCBI Taxonomy" id="522772"/>
    <lineage>
        <taxon>Bacteria</taxon>
        <taxon>Pseudomonadati</taxon>
        <taxon>Deferribacterota</taxon>
        <taxon>Deferribacteres</taxon>
        <taxon>Deferribacterales</taxon>
        <taxon>Geovibrionaceae</taxon>
        <taxon>Denitrovibrio</taxon>
    </lineage>
</organism>
<sequence length="280" mass="30626">MNEISLKSYGKINIFLHVLGKRSDGFHELFTLFSKIALHDTLNIKKSVSQRIVCSKKSIPTDDSNIINRVHKILTEKHGVTQNFETELIKRIPDGGGLGGGSSNGAAYLNGVCDLLELEMSMSVKTSVMASVGSDTAFFLHDEPMIGRGRGEILEPYGSLPECALVLVNPKEHVPTGTVFTSGNLKLTHDKEVNRMRHISDYEEYGDVLFNGLEEAVFKLYPAVEEAKSSLLDAGADFALMSGSGATVFGICRDKGCASRTADMIKSRHPAWDVFITELI</sequence>
<dbReference type="STRING" id="522772.Dacet_0069"/>
<evidence type="ECO:0000256" key="6">
    <source>
        <dbReference type="ARBA" id="ARBA00022777"/>
    </source>
</evidence>
<dbReference type="Pfam" id="PF00288">
    <property type="entry name" value="GHMP_kinases_N"/>
    <property type="match status" value="1"/>
</dbReference>
<dbReference type="PANTHER" id="PTHR43527:SF2">
    <property type="entry name" value="4-DIPHOSPHOCYTIDYL-2-C-METHYL-D-ERYTHRITOL KINASE, CHLOROPLASTIC"/>
    <property type="match status" value="1"/>
</dbReference>
<proteinExistence type="inferred from homology"/>
<evidence type="ECO:0000256" key="4">
    <source>
        <dbReference type="ARBA" id="ARBA00022679"/>
    </source>
</evidence>
<keyword evidence="9" id="KW-0414">Isoprene biosynthesis</keyword>
<dbReference type="EC" id="2.7.1.148" evidence="2 9"/>
<reference evidence="12 13" key="1">
    <citation type="journal article" date="2010" name="Stand. Genomic Sci.">
        <title>Complete genome sequence of Denitrovibrio acetiphilus type strain (N2460).</title>
        <authorList>
            <person name="Kiss H."/>
            <person name="Lang E."/>
            <person name="Lapidus A."/>
            <person name="Copeland A."/>
            <person name="Nolan M."/>
            <person name="Glavina Del Rio T."/>
            <person name="Chen F."/>
            <person name="Lucas S."/>
            <person name="Tice H."/>
            <person name="Cheng J.F."/>
            <person name="Han C."/>
            <person name="Goodwin L."/>
            <person name="Pitluck S."/>
            <person name="Liolios K."/>
            <person name="Pati A."/>
            <person name="Ivanova N."/>
            <person name="Mavromatis K."/>
            <person name="Chen A."/>
            <person name="Palaniappan K."/>
            <person name="Land M."/>
            <person name="Hauser L."/>
            <person name="Chang Y.J."/>
            <person name="Jeffries C.D."/>
            <person name="Detter J.C."/>
            <person name="Brettin T."/>
            <person name="Spring S."/>
            <person name="Rohde M."/>
            <person name="Goker M."/>
            <person name="Woyke T."/>
            <person name="Bristow J."/>
            <person name="Eisen J.A."/>
            <person name="Markowitz V."/>
            <person name="Hugenholtz P."/>
            <person name="Kyrpides N.C."/>
            <person name="Klenk H.P."/>
        </authorList>
    </citation>
    <scope>NUCLEOTIDE SEQUENCE [LARGE SCALE GENOMIC DNA]</scope>
    <source>
        <strain evidence="13">DSM 12809 / NBRC 114555 / N2460</strain>
    </source>
</reference>
<evidence type="ECO:0000256" key="9">
    <source>
        <dbReference type="HAMAP-Rule" id="MF_00061"/>
    </source>
</evidence>
<dbReference type="GO" id="GO:0019288">
    <property type="term" value="P:isopentenyl diphosphate biosynthetic process, methylerythritol 4-phosphate pathway"/>
    <property type="evidence" value="ECO:0007669"/>
    <property type="project" value="UniProtKB-UniRule"/>
</dbReference>
<dbReference type="HAMAP" id="MF_00061">
    <property type="entry name" value="IspE"/>
    <property type="match status" value="1"/>
</dbReference>
<keyword evidence="6 9" id="KW-0418">Kinase</keyword>
<keyword evidence="13" id="KW-1185">Reference proteome</keyword>
<dbReference type="PIRSF" id="PIRSF010376">
    <property type="entry name" value="IspE"/>
    <property type="match status" value="1"/>
</dbReference>
<evidence type="ECO:0000256" key="3">
    <source>
        <dbReference type="ARBA" id="ARBA00017473"/>
    </source>
</evidence>